<evidence type="ECO:0000313" key="3">
    <source>
        <dbReference type="EMBL" id="MBP2179445.1"/>
    </source>
</evidence>
<name>A0ABS4PJ68_9PSEU</name>
<dbReference type="PANTHER" id="PTHR43619:SF2">
    <property type="entry name" value="S-ADENOSYL-L-METHIONINE-DEPENDENT METHYLTRANSFERASES SUPERFAMILY PROTEIN"/>
    <property type="match status" value="1"/>
</dbReference>
<evidence type="ECO:0000313" key="4">
    <source>
        <dbReference type="Proteomes" id="UP000741013"/>
    </source>
</evidence>
<dbReference type="RefSeq" id="WP_209663153.1">
    <property type="nucleotide sequence ID" value="NZ_JAGGMS010000001.1"/>
</dbReference>
<comment type="caution">
    <text evidence="3">The sequence shown here is derived from an EMBL/GenBank/DDBJ whole genome shotgun (WGS) entry which is preliminary data.</text>
</comment>
<reference evidence="3 4" key="1">
    <citation type="submission" date="2021-03" db="EMBL/GenBank/DDBJ databases">
        <title>Sequencing the genomes of 1000 actinobacteria strains.</title>
        <authorList>
            <person name="Klenk H.-P."/>
        </authorList>
    </citation>
    <scope>NUCLEOTIDE SEQUENCE [LARGE SCALE GENOMIC DNA]</scope>
    <source>
        <strain evidence="3 4">DSM 45510</strain>
    </source>
</reference>
<dbReference type="InterPro" id="IPR016874">
    <property type="entry name" value="TcmP-like"/>
</dbReference>
<dbReference type="EMBL" id="JAGGMS010000001">
    <property type="protein sequence ID" value="MBP2179445.1"/>
    <property type="molecule type" value="Genomic_DNA"/>
</dbReference>
<sequence length="272" mass="30799">MVRVQLSGTKETMLATLWGRALDSRSARPVLGDTAADEAIGRLDYDFGKLMKPSMALSVALRAKSIDTWAREALAANPGASVLHLGCGLDTRVFRIDPPPDSRWFDVDFPEIAELRHQLWPELDERENYRVLATSVTDWAWLEEVPADRPVVVVAEGLTMYLRDAEAEGLFRRVVERFPSGEFVFDIFSKLGIKAQKMNPVVRKSGSTLYWGLDDSRELEKFGLELVDEHFAQQFASEEDLPKLPLVPRLQLAALRWVPAVNRMGRIVRCRF</sequence>
<protein>
    <submittedName>
        <fullName evidence="3">O-methyltransferase involved in polyketide biosynthesis</fullName>
    </submittedName>
</protein>
<dbReference type="PANTHER" id="PTHR43619">
    <property type="entry name" value="S-ADENOSYL-L-METHIONINE-DEPENDENT METHYLTRANSFERASE YKTD-RELATED"/>
    <property type="match status" value="1"/>
</dbReference>
<dbReference type="Proteomes" id="UP000741013">
    <property type="component" value="Unassembled WGS sequence"/>
</dbReference>
<evidence type="ECO:0000256" key="1">
    <source>
        <dbReference type="ARBA" id="ARBA00022603"/>
    </source>
</evidence>
<dbReference type="InterPro" id="IPR029063">
    <property type="entry name" value="SAM-dependent_MTases_sf"/>
</dbReference>
<keyword evidence="1" id="KW-0489">Methyltransferase</keyword>
<dbReference type="Gene3D" id="3.40.50.150">
    <property type="entry name" value="Vaccinia Virus protein VP39"/>
    <property type="match status" value="1"/>
</dbReference>
<evidence type="ECO:0000256" key="2">
    <source>
        <dbReference type="ARBA" id="ARBA00022679"/>
    </source>
</evidence>
<gene>
    <name evidence="3" type="ORF">JOM49_000971</name>
</gene>
<dbReference type="PIRSF" id="PIRSF028177">
    <property type="entry name" value="Polyketide_synth_Omtfrase_TcmP"/>
    <property type="match status" value="1"/>
</dbReference>
<organism evidence="3 4">
    <name type="scientific">Amycolatopsis magusensis</name>
    <dbReference type="NCBI Taxonomy" id="882444"/>
    <lineage>
        <taxon>Bacteria</taxon>
        <taxon>Bacillati</taxon>
        <taxon>Actinomycetota</taxon>
        <taxon>Actinomycetes</taxon>
        <taxon>Pseudonocardiales</taxon>
        <taxon>Pseudonocardiaceae</taxon>
        <taxon>Amycolatopsis</taxon>
    </lineage>
</organism>
<dbReference type="InterPro" id="IPR007213">
    <property type="entry name" value="Ppm1/Ppm2/Tcmp"/>
</dbReference>
<proteinExistence type="predicted"/>
<keyword evidence="4" id="KW-1185">Reference proteome</keyword>
<keyword evidence="2" id="KW-0808">Transferase</keyword>
<accession>A0ABS4PJ68</accession>
<dbReference type="SUPFAM" id="SSF53335">
    <property type="entry name" value="S-adenosyl-L-methionine-dependent methyltransferases"/>
    <property type="match status" value="1"/>
</dbReference>
<dbReference type="Pfam" id="PF04072">
    <property type="entry name" value="LCM"/>
    <property type="match status" value="1"/>
</dbReference>